<evidence type="ECO:0000256" key="1">
    <source>
        <dbReference type="SAM" id="MobiDB-lite"/>
    </source>
</evidence>
<dbReference type="EMBL" id="GGEC01024620">
    <property type="protein sequence ID" value="MBX05104.1"/>
    <property type="molecule type" value="Transcribed_RNA"/>
</dbReference>
<sequence length="78" mass="8968">MTRRRRTSVEKSSSKSSASYKTSFSTSSQSFITSCLPAFYIKKHDLDTDNFGVQQFNLIFDAPREAKHSKNFFCNTEQ</sequence>
<organism evidence="2">
    <name type="scientific">Rhizophora mucronata</name>
    <name type="common">Asiatic mangrove</name>
    <dbReference type="NCBI Taxonomy" id="61149"/>
    <lineage>
        <taxon>Eukaryota</taxon>
        <taxon>Viridiplantae</taxon>
        <taxon>Streptophyta</taxon>
        <taxon>Embryophyta</taxon>
        <taxon>Tracheophyta</taxon>
        <taxon>Spermatophyta</taxon>
        <taxon>Magnoliopsida</taxon>
        <taxon>eudicotyledons</taxon>
        <taxon>Gunneridae</taxon>
        <taxon>Pentapetalae</taxon>
        <taxon>rosids</taxon>
        <taxon>fabids</taxon>
        <taxon>Malpighiales</taxon>
        <taxon>Rhizophoraceae</taxon>
        <taxon>Rhizophora</taxon>
    </lineage>
</organism>
<proteinExistence type="predicted"/>
<feature type="region of interest" description="Disordered" evidence="1">
    <location>
        <begin position="1"/>
        <end position="28"/>
    </location>
</feature>
<dbReference type="PROSITE" id="PS51257">
    <property type="entry name" value="PROKAR_LIPOPROTEIN"/>
    <property type="match status" value="1"/>
</dbReference>
<protein>
    <submittedName>
        <fullName evidence="2">Uncharacterized protein</fullName>
    </submittedName>
</protein>
<accession>A0A2P2KHA5</accession>
<reference evidence="2" key="1">
    <citation type="submission" date="2018-02" db="EMBL/GenBank/DDBJ databases">
        <title>Rhizophora mucronata_Transcriptome.</title>
        <authorList>
            <person name="Meera S.P."/>
            <person name="Sreeshan A."/>
            <person name="Augustine A."/>
        </authorList>
    </citation>
    <scope>NUCLEOTIDE SEQUENCE</scope>
    <source>
        <tissue evidence="2">Leaf</tissue>
    </source>
</reference>
<dbReference type="AlphaFoldDB" id="A0A2P2KHA5"/>
<name>A0A2P2KHA5_RHIMU</name>
<feature type="compositionally biased region" description="Low complexity" evidence="1">
    <location>
        <begin position="14"/>
        <end position="28"/>
    </location>
</feature>
<evidence type="ECO:0000313" key="2">
    <source>
        <dbReference type="EMBL" id="MBX05104.1"/>
    </source>
</evidence>